<keyword evidence="7" id="KW-1185">Reference proteome</keyword>
<evidence type="ECO:0000313" key="6">
    <source>
        <dbReference type="EMBL" id="MBM6827693.1"/>
    </source>
</evidence>
<dbReference type="Pfam" id="PF02653">
    <property type="entry name" value="BPD_transp_2"/>
    <property type="match status" value="1"/>
</dbReference>
<dbReference type="PANTHER" id="PTHR32196">
    <property type="entry name" value="ABC TRANSPORTER PERMEASE PROTEIN YPHD-RELATED-RELATED"/>
    <property type="match status" value="1"/>
</dbReference>
<dbReference type="Proteomes" id="UP000713880">
    <property type="component" value="Unassembled WGS sequence"/>
</dbReference>
<sequence length="316" mass="33084">MNNNKVVYHLKDKAIWLVLIVLVVAFTIANPRFINPSNVMTLLRQVAVFGIASIGMTFVILLGDIDLSIGTIMSFVNIICAYMMVKMGMNMVLAVIISLIAATAIGVLNGLMVSTVGIPAIIATFATQTAFNGLALIICGGMPISGFPDGFAIIGQGYIGIVPIPVIIMAVCFAIGSFVLNKTYFGRYFYAVGGNMEAAKLSGIRVGVVKYLVFALSGLFSGLAGIVLLSRTNSGNASAATGYEFDVITCVVLGGVSITGGFGKMSGVVAGTFIIGALQNGMVLMNINSYVQDIVMGIVLALAVGFDCIQKKSQQN</sequence>
<dbReference type="EMBL" id="JACJLV010000051">
    <property type="protein sequence ID" value="MBM6827693.1"/>
    <property type="molecule type" value="Genomic_DNA"/>
</dbReference>
<evidence type="ECO:0000256" key="4">
    <source>
        <dbReference type="ARBA" id="ARBA00022989"/>
    </source>
</evidence>
<comment type="caution">
    <text evidence="6">The sequence shown here is derived from an EMBL/GenBank/DDBJ whole genome shotgun (WGS) entry which is preliminary data.</text>
</comment>
<dbReference type="AlphaFoldDB" id="A0A939BBH0"/>
<evidence type="ECO:0000256" key="3">
    <source>
        <dbReference type="ARBA" id="ARBA00022692"/>
    </source>
</evidence>
<reference evidence="6" key="2">
    <citation type="journal article" date="2021" name="Sci. Rep.">
        <title>The distribution of antibiotic resistance genes in chicken gut microbiota commensals.</title>
        <authorList>
            <person name="Juricova H."/>
            <person name="Matiasovicova J."/>
            <person name="Kubasova T."/>
            <person name="Cejkova D."/>
            <person name="Rychlik I."/>
        </authorList>
    </citation>
    <scope>NUCLEOTIDE SEQUENCE</scope>
    <source>
        <strain evidence="6">An420c</strain>
    </source>
</reference>
<protein>
    <submittedName>
        <fullName evidence="6">ABC transporter permease</fullName>
    </submittedName>
</protein>
<dbReference type="CDD" id="cd06579">
    <property type="entry name" value="TM_PBP1_transp_AraH_like"/>
    <property type="match status" value="1"/>
</dbReference>
<dbReference type="InterPro" id="IPR001851">
    <property type="entry name" value="ABC_transp_permease"/>
</dbReference>
<reference evidence="6" key="1">
    <citation type="submission" date="2020-08" db="EMBL/GenBank/DDBJ databases">
        <authorList>
            <person name="Cejkova D."/>
            <person name="Kubasova T."/>
            <person name="Jahodarova E."/>
            <person name="Rychlik I."/>
        </authorList>
    </citation>
    <scope>NUCLEOTIDE SEQUENCE</scope>
    <source>
        <strain evidence="6">An420c</strain>
    </source>
</reference>
<keyword evidence="4" id="KW-1133">Transmembrane helix</keyword>
<proteinExistence type="predicted"/>
<dbReference type="GO" id="GO:0022857">
    <property type="term" value="F:transmembrane transporter activity"/>
    <property type="evidence" value="ECO:0007669"/>
    <property type="project" value="InterPro"/>
</dbReference>
<evidence type="ECO:0000256" key="5">
    <source>
        <dbReference type="ARBA" id="ARBA00023136"/>
    </source>
</evidence>
<evidence type="ECO:0000256" key="2">
    <source>
        <dbReference type="ARBA" id="ARBA00022475"/>
    </source>
</evidence>
<comment type="subcellular location">
    <subcellularLocation>
        <location evidence="1">Cell membrane</location>
        <topology evidence="1">Multi-pass membrane protein</topology>
    </subcellularLocation>
</comment>
<gene>
    <name evidence="6" type="ORF">H6A13_11415</name>
</gene>
<organism evidence="6 7">
    <name type="scientific">Mordavella massiliensis</name>
    <dbReference type="NCBI Taxonomy" id="1871024"/>
    <lineage>
        <taxon>Bacteria</taxon>
        <taxon>Bacillati</taxon>
        <taxon>Bacillota</taxon>
        <taxon>Clostridia</taxon>
        <taxon>Eubacteriales</taxon>
        <taxon>Clostridiaceae</taxon>
        <taxon>Mordavella</taxon>
    </lineage>
</organism>
<evidence type="ECO:0000313" key="7">
    <source>
        <dbReference type="Proteomes" id="UP000713880"/>
    </source>
</evidence>
<keyword evidence="5" id="KW-0472">Membrane</keyword>
<accession>A0A939BBH0</accession>
<keyword evidence="2" id="KW-1003">Cell membrane</keyword>
<evidence type="ECO:0000256" key="1">
    <source>
        <dbReference type="ARBA" id="ARBA00004651"/>
    </source>
</evidence>
<name>A0A939BBH0_9CLOT</name>
<dbReference type="RefSeq" id="WP_204909682.1">
    <property type="nucleotide sequence ID" value="NZ_JACJLV010000051.1"/>
</dbReference>
<dbReference type="GO" id="GO:0005886">
    <property type="term" value="C:plasma membrane"/>
    <property type="evidence" value="ECO:0007669"/>
    <property type="project" value="UniProtKB-SubCell"/>
</dbReference>
<keyword evidence="3" id="KW-0812">Transmembrane</keyword>